<evidence type="ECO:0000256" key="3">
    <source>
        <dbReference type="ARBA" id="ARBA00022692"/>
    </source>
</evidence>
<organism evidence="8 9">
    <name type="scientific">Sphingomonas gilva</name>
    <dbReference type="NCBI Taxonomy" id="2305907"/>
    <lineage>
        <taxon>Bacteria</taxon>
        <taxon>Pseudomonadati</taxon>
        <taxon>Pseudomonadota</taxon>
        <taxon>Alphaproteobacteria</taxon>
        <taxon>Sphingomonadales</taxon>
        <taxon>Sphingomonadaceae</taxon>
        <taxon>Sphingomonas</taxon>
    </lineage>
</organism>
<keyword evidence="5 7" id="KW-0472">Membrane</keyword>
<dbReference type="EMBL" id="QWLV01000002">
    <property type="protein sequence ID" value="RHW18425.1"/>
    <property type="molecule type" value="Genomic_DNA"/>
</dbReference>
<evidence type="ECO:0000313" key="8">
    <source>
        <dbReference type="EMBL" id="RHW18425.1"/>
    </source>
</evidence>
<name>A0A396S4R9_9SPHN</name>
<gene>
    <name evidence="8" type="ORF">D1610_08220</name>
</gene>
<feature type="transmembrane region" description="Helical" evidence="7">
    <location>
        <begin position="213"/>
        <end position="233"/>
    </location>
</feature>
<comment type="similarity">
    <text evidence="2">Belongs to the autoinducer-2 exporter (AI-2E) (TC 2.A.86) family.</text>
</comment>
<comment type="caution">
    <text evidence="8">The sequence shown here is derived from an EMBL/GenBank/DDBJ whole genome shotgun (WGS) entry which is preliminary data.</text>
</comment>
<dbReference type="InterPro" id="IPR002549">
    <property type="entry name" value="AI-2E-like"/>
</dbReference>
<evidence type="ECO:0000256" key="6">
    <source>
        <dbReference type="SAM" id="MobiDB-lite"/>
    </source>
</evidence>
<feature type="transmembrane region" description="Helical" evidence="7">
    <location>
        <begin position="31"/>
        <end position="60"/>
    </location>
</feature>
<dbReference type="Proteomes" id="UP000266693">
    <property type="component" value="Unassembled WGS sequence"/>
</dbReference>
<protein>
    <submittedName>
        <fullName evidence="8">AI-2E family transporter</fullName>
    </submittedName>
</protein>
<evidence type="ECO:0000256" key="1">
    <source>
        <dbReference type="ARBA" id="ARBA00004141"/>
    </source>
</evidence>
<dbReference type="Pfam" id="PF01594">
    <property type="entry name" value="AI-2E_transport"/>
    <property type="match status" value="1"/>
</dbReference>
<evidence type="ECO:0000256" key="7">
    <source>
        <dbReference type="SAM" id="Phobius"/>
    </source>
</evidence>
<feature type="transmembrane region" description="Helical" evidence="7">
    <location>
        <begin position="277"/>
        <end position="295"/>
    </location>
</feature>
<dbReference type="RefSeq" id="WP_118863615.1">
    <property type="nucleotide sequence ID" value="NZ_QWLV01000002.1"/>
</dbReference>
<dbReference type="GO" id="GO:0016020">
    <property type="term" value="C:membrane"/>
    <property type="evidence" value="ECO:0007669"/>
    <property type="project" value="UniProtKB-SubCell"/>
</dbReference>
<keyword evidence="3 7" id="KW-0812">Transmembrane</keyword>
<feature type="transmembrane region" description="Helical" evidence="7">
    <location>
        <begin position="315"/>
        <end position="340"/>
    </location>
</feature>
<dbReference type="OrthoDB" id="5761230at2"/>
<reference evidence="8 9" key="1">
    <citation type="submission" date="2018-08" db="EMBL/GenBank/DDBJ databases">
        <title>The multiple taxonomic identification of Sphingomonas gilva.</title>
        <authorList>
            <person name="Zhu D."/>
            <person name="Zheng S."/>
        </authorList>
    </citation>
    <scope>NUCLEOTIDE SEQUENCE [LARGE SCALE GENOMIC DNA]</scope>
    <source>
        <strain evidence="8 9">ZDH117</strain>
    </source>
</reference>
<comment type="subcellular location">
    <subcellularLocation>
        <location evidence="1">Membrane</location>
        <topology evidence="1">Multi-pass membrane protein</topology>
    </subcellularLocation>
</comment>
<dbReference type="AlphaFoldDB" id="A0A396S4R9"/>
<sequence>MNDTPTGLVQEAAPNELRDPLVRMELKRASVWFGLAIAVALVVLLIQPLLLIFGGLVFAAMLDGGVRLLGRVLPIPRGWRLLIVMLLTLVFIVGVFVMTGVQIAQQFGQLQETLVFQANRVTDWISSMGLMPGSADITSLARQALGSVGRLTSAVGSVFGALTSLFMIMVIGLFVAMEPRLYERGLQWMVPSAQRAEFAITIERMGKTMRRLLAGRLLGMFVEGVLTWIALLIGGVPMALILGILTGLLAFIPNIGAFISGLLMVAVGFSAGVDTGLWAIATYLVVQTFDGYVLIPMVAKKTVDMPPALTLGSQILMSTLLGILGLALADPLVAMIKVALERGSEREEEREGDGDDASFPAQGAAP</sequence>
<dbReference type="PANTHER" id="PTHR21716:SF62">
    <property type="entry name" value="TRANSPORT PROTEIN YDBI-RELATED"/>
    <property type="match status" value="1"/>
</dbReference>
<keyword evidence="4 7" id="KW-1133">Transmembrane helix</keyword>
<evidence type="ECO:0000256" key="2">
    <source>
        <dbReference type="ARBA" id="ARBA00009773"/>
    </source>
</evidence>
<evidence type="ECO:0000313" key="9">
    <source>
        <dbReference type="Proteomes" id="UP000266693"/>
    </source>
</evidence>
<dbReference type="PANTHER" id="PTHR21716">
    <property type="entry name" value="TRANSMEMBRANE PROTEIN"/>
    <property type="match status" value="1"/>
</dbReference>
<accession>A0A396S4R9</accession>
<feature type="transmembrane region" description="Helical" evidence="7">
    <location>
        <begin position="154"/>
        <end position="176"/>
    </location>
</feature>
<feature type="transmembrane region" description="Helical" evidence="7">
    <location>
        <begin position="81"/>
        <end position="104"/>
    </location>
</feature>
<dbReference type="GO" id="GO:0055085">
    <property type="term" value="P:transmembrane transport"/>
    <property type="evidence" value="ECO:0007669"/>
    <property type="project" value="TreeGrafter"/>
</dbReference>
<keyword evidence="9" id="KW-1185">Reference proteome</keyword>
<feature type="region of interest" description="Disordered" evidence="6">
    <location>
        <begin position="343"/>
        <end position="366"/>
    </location>
</feature>
<feature type="transmembrane region" description="Helical" evidence="7">
    <location>
        <begin position="239"/>
        <end position="265"/>
    </location>
</feature>
<evidence type="ECO:0000256" key="5">
    <source>
        <dbReference type="ARBA" id="ARBA00023136"/>
    </source>
</evidence>
<evidence type="ECO:0000256" key="4">
    <source>
        <dbReference type="ARBA" id="ARBA00022989"/>
    </source>
</evidence>
<proteinExistence type="inferred from homology"/>